<keyword evidence="3" id="KW-0813">Transport</keyword>
<dbReference type="EMBL" id="JBHLVZ010000069">
    <property type="protein sequence ID" value="MFC0387676.1"/>
    <property type="molecule type" value="Genomic_DNA"/>
</dbReference>
<evidence type="ECO:0000256" key="1">
    <source>
        <dbReference type="ARBA" id="ARBA00004651"/>
    </source>
</evidence>
<evidence type="ECO:0000256" key="2">
    <source>
        <dbReference type="ARBA" id="ARBA00010942"/>
    </source>
</evidence>
<dbReference type="InterPro" id="IPR004763">
    <property type="entry name" value="CusA-like"/>
</dbReference>
<keyword evidence="10" id="KW-1185">Reference proteome</keyword>
<feature type="transmembrane region" description="Helical" evidence="8">
    <location>
        <begin position="903"/>
        <end position="922"/>
    </location>
</feature>
<dbReference type="Gene3D" id="1.20.1640.10">
    <property type="entry name" value="Multidrug efflux transporter AcrB transmembrane domain"/>
    <property type="match status" value="3"/>
</dbReference>
<comment type="caution">
    <text evidence="9">The sequence shown here is derived from an EMBL/GenBank/DDBJ whole genome shotgun (WGS) entry which is preliminary data.</text>
</comment>
<feature type="transmembrane region" description="Helical" evidence="8">
    <location>
        <begin position="1005"/>
        <end position="1027"/>
    </location>
</feature>
<feature type="transmembrane region" description="Helical" evidence="8">
    <location>
        <begin position="929"/>
        <end position="948"/>
    </location>
</feature>
<proteinExistence type="inferred from homology"/>
<gene>
    <name evidence="9" type="ORF">ACFFIC_19330</name>
</gene>
<dbReference type="SUPFAM" id="SSF82714">
    <property type="entry name" value="Multidrug efflux transporter AcrB TolC docking domain, DN and DC subdomains"/>
    <property type="match status" value="2"/>
</dbReference>
<dbReference type="Gene3D" id="3.30.2090.10">
    <property type="entry name" value="Multidrug efflux transporter AcrB TolC docking domain, DN and DC subdomains"/>
    <property type="match status" value="2"/>
</dbReference>
<protein>
    <submittedName>
        <fullName evidence="9">Efflux RND transporter permease subunit</fullName>
    </submittedName>
</protein>
<evidence type="ECO:0000313" key="10">
    <source>
        <dbReference type="Proteomes" id="UP001589789"/>
    </source>
</evidence>
<evidence type="ECO:0000256" key="7">
    <source>
        <dbReference type="ARBA" id="ARBA00023136"/>
    </source>
</evidence>
<dbReference type="InterPro" id="IPR027463">
    <property type="entry name" value="AcrB_DN_DC_subdom"/>
</dbReference>
<keyword evidence="7 8" id="KW-0472">Membrane</keyword>
<feature type="transmembrane region" description="Helical" evidence="8">
    <location>
        <begin position="476"/>
        <end position="495"/>
    </location>
</feature>
<accession>A0ABV6IVN8</accession>
<feature type="transmembrane region" description="Helical" evidence="8">
    <location>
        <begin position="556"/>
        <end position="578"/>
    </location>
</feature>
<evidence type="ECO:0000256" key="6">
    <source>
        <dbReference type="ARBA" id="ARBA00022989"/>
    </source>
</evidence>
<dbReference type="Gene3D" id="3.30.70.1440">
    <property type="entry name" value="Multidrug efflux transporter AcrB pore domain"/>
    <property type="match status" value="1"/>
</dbReference>
<comment type="subcellular location">
    <subcellularLocation>
        <location evidence="1">Cell membrane</location>
        <topology evidence="1">Multi-pass membrane protein</topology>
    </subcellularLocation>
</comment>
<dbReference type="Gene3D" id="3.30.70.1320">
    <property type="entry name" value="Multidrug efflux transporter AcrB pore domain like"/>
    <property type="match status" value="1"/>
</dbReference>
<keyword evidence="6 8" id="KW-1133">Transmembrane helix</keyword>
<dbReference type="Gene3D" id="3.30.70.1430">
    <property type="entry name" value="Multidrug efflux transporter AcrB pore domain"/>
    <property type="match status" value="2"/>
</dbReference>
<keyword evidence="4" id="KW-1003">Cell membrane</keyword>
<name>A0ABV6IVN8_9PROT</name>
<dbReference type="PRINTS" id="PR00702">
    <property type="entry name" value="ACRIFLAVINRP"/>
</dbReference>
<feature type="transmembrane region" description="Helical" evidence="8">
    <location>
        <begin position="501"/>
        <end position="530"/>
    </location>
</feature>
<feature type="transmembrane region" description="Helical" evidence="8">
    <location>
        <begin position="1033"/>
        <end position="1057"/>
    </location>
</feature>
<evidence type="ECO:0000256" key="4">
    <source>
        <dbReference type="ARBA" id="ARBA00022475"/>
    </source>
</evidence>
<dbReference type="PANTHER" id="PTHR32063:SF24">
    <property type="entry name" value="CATION EFFLUX SYSTEM (ACRB_ACRD_ACRF FAMILY)"/>
    <property type="match status" value="1"/>
</dbReference>
<organism evidence="9 10">
    <name type="scientific">Muricoccus vinaceus</name>
    <dbReference type="NCBI Taxonomy" id="424704"/>
    <lineage>
        <taxon>Bacteria</taxon>
        <taxon>Pseudomonadati</taxon>
        <taxon>Pseudomonadota</taxon>
        <taxon>Alphaproteobacteria</taxon>
        <taxon>Acetobacterales</taxon>
        <taxon>Roseomonadaceae</taxon>
        <taxon>Muricoccus</taxon>
    </lineage>
</organism>
<evidence type="ECO:0000256" key="3">
    <source>
        <dbReference type="ARBA" id="ARBA00022448"/>
    </source>
</evidence>
<feature type="transmembrane region" description="Helical" evidence="8">
    <location>
        <begin position="954"/>
        <end position="976"/>
    </location>
</feature>
<sequence>MIGPILDFSVRNRWTVVLLAVIAACIGAWSVTRLPIDATPDITNNQAQINTVAPSLSPYEIEKQVSFPIETALAGIPGLESTRSLSRNGFSQVTAVFTEATDIYFARQQVLERLIEAREAMPEGVEPRLGPVSTGLGEVTMWTLRFADRKQGDVVPDGQPGWQADGSYLTPEGERLSDVAARATYLRTVQDWIIRPQIRNVAGIAGVDAIGGYTKQFVVQPDPARLIGLGLGFADLSTAIERNNVSTGAGYVERGGEGLVVRSGGRVTSVAELEQVVVATREGVPILLRDVARVAIGQAPRTGSASGNGQEMVVGTALMLIGENSRTVAAAVHKKVDELKRTLPRGIEATAVLDRGILVDATIKTVAKNLGEGALLVVVILFVMLGNIRAAVITAAVIPFTMLLTAFGMVRGGISANLMSLGALDFGLIVDGAVIITENSLRHLAERQHEKGRGLTLEERLRTVAASAREMIRPSLYGQAIIILVYAPLLTFTGVEGKMFIPMALTVIIALVFAFVLSLTLVPALIAIWITGRVKEEDVWIVRGLKRVYAPALSRALRVPVMVIAVGAVLFAGSLTIFGRLGQEFIPTLDEGNLAMQALRIPSTSLQQSQAMQSVLERRISRLPEVQVIYSKTGTAEVASDPMPPNASDTFIILKPRDQWPDPSLPKEELVRRIEQSVAGIPGNALEFTQPIQMRFNELLAGVRGDLAVKVFGDEYGPMLQVAGQIAQILNSTEGAADVKVEQATGLPFLEITVNRAEIARRGLNVADVQAVISAAVGGREAGMVYEGDRRFAIVVRLPDAQRGNFEALRGLPVPLPPVAGRPAASVPLQQLATLRVVEGPNQISREQGRRRVVVQANARGRDIGSIVAEAQARVEREVQLPPGYTVTWGGQFENLAKARERLSIVVPACFLLILVLLYAALGSVRDAILVFSGVPLALSGGLLALWLRDMPFSVPAAVGFIALSGVAVLNGLVMATSIRDLMERGHLSLRDAVFQGAMTRLRPVAMTALVASLGFVPMAIATGAGAEVQKPLATVVIGGLISATLLTLLVLPALYVRFGRVHTPAEADSILASAQAAPAE</sequence>
<dbReference type="PANTHER" id="PTHR32063">
    <property type="match status" value="1"/>
</dbReference>
<keyword evidence="5 8" id="KW-0812">Transmembrane</keyword>
<evidence type="ECO:0000256" key="5">
    <source>
        <dbReference type="ARBA" id="ARBA00022692"/>
    </source>
</evidence>
<dbReference type="RefSeq" id="WP_377053360.1">
    <property type="nucleotide sequence ID" value="NZ_JBHLVZ010000069.1"/>
</dbReference>
<dbReference type="SUPFAM" id="SSF82693">
    <property type="entry name" value="Multidrug efflux transporter AcrB pore domain, PN1, PN2, PC1 and PC2 subdomains"/>
    <property type="match status" value="2"/>
</dbReference>
<dbReference type="NCBIfam" id="TIGR00914">
    <property type="entry name" value="2A0601"/>
    <property type="match status" value="1"/>
</dbReference>
<dbReference type="SUPFAM" id="SSF82866">
    <property type="entry name" value="Multidrug efflux transporter AcrB transmembrane domain"/>
    <property type="match status" value="2"/>
</dbReference>
<dbReference type="Proteomes" id="UP001589789">
    <property type="component" value="Unassembled WGS sequence"/>
</dbReference>
<evidence type="ECO:0000256" key="8">
    <source>
        <dbReference type="SAM" id="Phobius"/>
    </source>
</evidence>
<feature type="transmembrane region" description="Helical" evidence="8">
    <location>
        <begin position="14"/>
        <end position="32"/>
    </location>
</feature>
<dbReference type="InterPro" id="IPR001036">
    <property type="entry name" value="Acrflvin-R"/>
</dbReference>
<reference evidence="9 10" key="1">
    <citation type="submission" date="2024-09" db="EMBL/GenBank/DDBJ databases">
        <authorList>
            <person name="Sun Q."/>
            <person name="Mori K."/>
        </authorList>
    </citation>
    <scope>NUCLEOTIDE SEQUENCE [LARGE SCALE GENOMIC DNA]</scope>
    <source>
        <strain evidence="9 10">CCM 7468</strain>
    </source>
</reference>
<dbReference type="Pfam" id="PF00873">
    <property type="entry name" value="ACR_tran"/>
    <property type="match status" value="1"/>
</dbReference>
<evidence type="ECO:0000313" key="9">
    <source>
        <dbReference type="EMBL" id="MFC0387676.1"/>
    </source>
</evidence>
<comment type="similarity">
    <text evidence="2">Belongs to the resistance-nodulation-cell division (RND) (TC 2.A.6) family.</text>
</comment>